<dbReference type="RefSeq" id="XP_007313214.1">
    <property type="nucleotide sequence ID" value="XM_007313152.1"/>
</dbReference>
<dbReference type="HOGENOM" id="CLU_3033818_0_0_1"/>
<protein>
    <submittedName>
        <fullName evidence="1">Uncharacterized protein</fullName>
    </submittedName>
</protein>
<dbReference type="GeneID" id="18817293"/>
<accession>F8NI75</accession>
<dbReference type="AlphaFoldDB" id="F8NI75"/>
<dbReference type="EMBL" id="GL945429">
    <property type="protein sequence ID" value="EGO28972.1"/>
    <property type="molecule type" value="Genomic_DNA"/>
</dbReference>
<name>F8NI75_SERL9</name>
<organism>
    <name type="scientific">Serpula lacrymans var. lacrymans (strain S7.9)</name>
    <name type="common">Dry rot fungus</name>
    <dbReference type="NCBI Taxonomy" id="578457"/>
    <lineage>
        <taxon>Eukaryota</taxon>
        <taxon>Fungi</taxon>
        <taxon>Dikarya</taxon>
        <taxon>Basidiomycota</taxon>
        <taxon>Agaricomycotina</taxon>
        <taxon>Agaricomycetes</taxon>
        <taxon>Agaricomycetidae</taxon>
        <taxon>Boletales</taxon>
        <taxon>Coniophorineae</taxon>
        <taxon>Serpulaceae</taxon>
        <taxon>Serpula</taxon>
    </lineage>
</organism>
<sequence length="55" mass="5880">MGISRYTISSTSSALKINLTSEAQVSVSRARRYVSSTLGTTRGGTSVLRVSVVRM</sequence>
<reference evidence="1" key="1">
    <citation type="submission" date="2011-04" db="EMBL/GenBank/DDBJ databases">
        <title>Evolution of plant cell wall degrading machinery underlies the functional diversity of forest fungi.</title>
        <authorList>
            <consortium name="US DOE Joint Genome Institute (JGI-PGF)"/>
            <person name="Eastwood D.C."/>
            <person name="Floudas D."/>
            <person name="Binder M."/>
            <person name="Majcherczyk A."/>
            <person name="Schneider P."/>
            <person name="Aerts A."/>
            <person name="Asiegbu F.O."/>
            <person name="Baker S.E."/>
            <person name="Barry K."/>
            <person name="Bendiksby M."/>
            <person name="Blumentritt M."/>
            <person name="Coutinho P.M."/>
            <person name="Cullen D."/>
            <person name="Cullen D."/>
            <person name="Gathman A."/>
            <person name="Goodell B."/>
            <person name="Henrissat B."/>
            <person name="Ihrmark K."/>
            <person name="Kauserud H."/>
            <person name="Kohler A."/>
            <person name="LaButti K."/>
            <person name="Lapidus A."/>
            <person name="Lavin J.L."/>
            <person name="Lee Y.-H."/>
            <person name="Lindquist E."/>
            <person name="Lilly W."/>
            <person name="Lucas S."/>
            <person name="Morin E."/>
            <person name="Murat C."/>
            <person name="Oguiza J.A."/>
            <person name="Park J."/>
            <person name="Pisabarro A.G."/>
            <person name="Riley R."/>
            <person name="Rosling A."/>
            <person name="Salamov A."/>
            <person name="Schmidt O."/>
            <person name="Schmutz J."/>
            <person name="Skrede I."/>
            <person name="Stenlid J."/>
            <person name="Wiebenga A."/>
            <person name="Xie X."/>
            <person name="Kues U."/>
            <person name="Hibbett D.S."/>
            <person name="Hoffmeister D."/>
            <person name="Hogberg N."/>
            <person name="Martin F."/>
            <person name="Grigoriev I.V."/>
            <person name="Watkinson S.C."/>
        </authorList>
    </citation>
    <scope>NUCLEOTIDE SEQUENCE</scope>
    <source>
        <strain evidence="1">S7.9</strain>
    </source>
</reference>
<evidence type="ECO:0000313" key="1">
    <source>
        <dbReference type="EMBL" id="EGO28972.1"/>
    </source>
</evidence>
<dbReference type="KEGG" id="sla:SERLADRAFT_456285"/>
<proteinExistence type="predicted"/>
<dbReference type="Proteomes" id="UP000008064">
    <property type="component" value="Unassembled WGS sequence"/>
</dbReference>
<gene>
    <name evidence="1" type="ORF">SERLADRAFT_456285</name>
</gene>